<protein>
    <submittedName>
        <fullName evidence="3">TlpA family protein disulfide reductase</fullName>
    </submittedName>
</protein>
<proteinExistence type="predicted"/>
<dbReference type="Proteomes" id="UP001143304">
    <property type="component" value="Unassembled WGS sequence"/>
</dbReference>
<evidence type="ECO:0000313" key="4">
    <source>
        <dbReference type="Proteomes" id="UP001143304"/>
    </source>
</evidence>
<dbReference type="PANTHER" id="PTHR42852:SF13">
    <property type="entry name" value="PROTEIN DIPZ"/>
    <property type="match status" value="1"/>
</dbReference>
<dbReference type="InterPro" id="IPR036249">
    <property type="entry name" value="Thioredoxin-like_sf"/>
</dbReference>
<dbReference type="InterPro" id="IPR013766">
    <property type="entry name" value="Thioredoxin_domain"/>
</dbReference>
<keyword evidence="1" id="KW-0732">Signal</keyword>
<feature type="domain" description="Thioredoxin" evidence="2">
    <location>
        <begin position="4"/>
        <end position="147"/>
    </location>
</feature>
<keyword evidence="4" id="KW-1185">Reference proteome</keyword>
<dbReference type="SUPFAM" id="SSF52833">
    <property type="entry name" value="Thioredoxin-like"/>
    <property type="match status" value="1"/>
</dbReference>
<gene>
    <name evidence="3" type="ORF">EYC82_00165</name>
</gene>
<dbReference type="InterPro" id="IPR050553">
    <property type="entry name" value="Thioredoxin_ResA/DsbE_sf"/>
</dbReference>
<dbReference type="Pfam" id="PF00578">
    <property type="entry name" value="AhpC-TSA"/>
    <property type="match status" value="1"/>
</dbReference>
<accession>A0ABT3T1Q6</accession>
<reference evidence="3" key="1">
    <citation type="submission" date="2019-02" db="EMBL/GenBank/DDBJ databases">
        <authorList>
            <person name="Li S.-H."/>
        </authorList>
    </citation>
    <scope>NUCLEOTIDE SEQUENCE</scope>
    <source>
        <strain evidence="3">IMCC11814</strain>
    </source>
</reference>
<dbReference type="Gene3D" id="3.40.30.10">
    <property type="entry name" value="Glutaredoxin"/>
    <property type="match status" value="1"/>
</dbReference>
<dbReference type="PROSITE" id="PS51257">
    <property type="entry name" value="PROKAR_LIPOPROTEIN"/>
    <property type="match status" value="1"/>
</dbReference>
<dbReference type="InterPro" id="IPR000866">
    <property type="entry name" value="AhpC/TSA"/>
</dbReference>
<comment type="caution">
    <text evidence="3">The sequence shown here is derived from an EMBL/GenBank/DDBJ whole genome shotgun (WGS) entry which is preliminary data.</text>
</comment>
<evidence type="ECO:0000256" key="1">
    <source>
        <dbReference type="SAM" id="SignalP"/>
    </source>
</evidence>
<organism evidence="3 4">
    <name type="scientific">Candidatus Marimicrobium litorale</name>
    <dbReference type="NCBI Taxonomy" id="2518991"/>
    <lineage>
        <taxon>Bacteria</taxon>
        <taxon>Pseudomonadati</taxon>
        <taxon>Pseudomonadota</taxon>
        <taxon>Gammaproteobacteria</taxon>
        <taxon>Cellvibrionales</taxon>
        <taxon>Halieaceae</taxon>
        <taxon>Marimicrobium</taxon>
    </lineage>
</organism>
<evidence type="ECO:0000313" key="3">
    <source>
        <dbReference type="EMBL" id="MCX2975766.1"/>
    </source>
</evidence>
<dbReference type="PROSITE" id="PS51352">
    <property type="entry name" value="THIOREDOXIN_2"/>
    <property type="match status" value="1"/>
</dbReference>
<feature type="chain" id="PRO_5046035794" evidence="1">
    <location>
        <begin position="21"/>
        <end position="150"/>
    </location>
</feature>
<feature type="signal peptide" evidence="1">
    <location>
        <begin position="1"/>
        <end position="20"/>
    </location>
</feature>
<dbReference type="EMBL" id="SHNO01000001">
    <property type="protein sequence ID" value="MCX2975766.1"/>
    <property type="molecule type" value="Genomic_DNA"/>
</dbReference>
<dbReference type="PANTHER" id="PTHR42852">
    <property type="entry name" value="THIOL:DISULFIDE INTERCHANGE PROTEIN DSBE"/>
    <property type="match status" value="1"/>
</dbReference>
<dbReference type="CDD" id="cd02966">
    <property type="entry name" value="TlpA_like_family"/>
    <property type="match status" value="1"/>
</dbReference>
<evidence type="ECO:0000259" key="2">
    <source>
        <dbReference type="PROSITE" id="PS51352"/>
    </source>
</evidence>
<sequence length="150" mass="16123">MSKMRRAAAILLLTLLTACADKGEAPAPELDELRGQWVVINYWAQWCKPCIEEIPELNALNEAYDTVTVLGVNYDGATGADLDNQTRSLGVAFPTLKHDPSGQLGIPRPVALPTTLIVSPRGELKETLLGPQTLGSLSLATEQTAVGNRK</sequence>
<name>A0ABT3T1Q6_9GAMM</name>